<name>A0A915EE49_9BILA</name>
<protein>
    <submittedName>
        <fullName evidence="4">Sulfhydryl oxidase flavin adenine dinucleotide (FAD) binding domain-containing protein</fullName>
    </submittedName>
</protein>
<dbReference type="GO" id="GO:0005615">
    <property type="term" value="C:extracellular space"/>
    <property type="evidence" value="ECO:0007669"/>
    <property type="project" value="TreeGrafter"/>
</dbReference>
<dbReference type="PANTHER" id="PTHR22897">
    <property type="entry name" value="QUIESCIN Q6-RELATED SULFHYDRYL OXIDASE"/>
    <property type="match status" value="1"/>
</dbReference>
<accession>A0A915EE49</accession>
<evidence type="ECO:0000313" key="4">
    <source>
        <dbReference type="WBParaSite" id="jg4904"/>
    </source>
</evidence>
<dbReference type="InterPro" id="IPR039798">
    <property type="entry name" value="Sulfhydryl_oxidase"/>
</dbReference>
<dbReference type="GO" id="GO:0003756">
    <property type="term" value="F:protein disulfide isomerase activity"/>
    <property type="evidence" value="ECO:0007669"/>
    <property type="project" value="TreeGrafter"/>
</dbReference>
<dbReference type="SUPFAM" id="SSF69000">
    <property type="entry name" value="FAD-dependent thiol oxidase"/>
    <property type="match status" value="1"/>
</dbReference>
<sequence>MKLLRKYFPGSAPTRRLFYRLDEWVKAQEVAIPAEKWLSKVEEFQNELGHPLPSNSSYLACRGSKPYLRGYTCGLWTMMHAVTVQAYKDEKTNPNFNPVDEVLEPIHQFIVQFLSKPDPDIAHRPFHPRTAGQPLHRKAAERGHSPALLDHEPAIA</sequence>
<organism evidence="3 4">
    <name type="scientific">Ditylenchus dipsaci</name>
    <dbReference type="NCBI Taxonomy" id="166011"/>
    <lineage>
        <taxon>Eukaryota</taxon>
        <taxon>Metazoa</taxon>
        <taxon>Ecdysozoa</taxon>
        <taxon>Nematoda</taxon>
        <taxon>Chromadorea</taxon>
        <taxon>Rhabditida</taxon>
        <taxon>Tylenchina</taxon>
        <taxon>Tylenchomorpha</taxon>
        <taxon>Sphaerularioidea</taxon>
        <taxon>Anguinidae</taxon>
        <taxon>Anguininae</taxon>
        <taxon>Ditylenchus</taxon>
    </lineage>
</organism>
<dbReference type="Proteomes" id="UP000887574">
    <property type="component" value="Unplaced"/>
</dbReference>
<reference evidence="4" key="1">
    <citation type="submission" date="2022-11" db="UniProtKB">
        <authorList>
            <consortium name="WormBaseParasite"/>
        </authorList>
    </citation>
    <scope>IDENTIFICATION</scope>
</reference>
<evidence type="ECO:0000313" key="3">
    <source>
        <dbReference type="Proteomes" id="UP000887574"/>
    </source>
</evidence>
<evidence type="ECO:0000256" key="1">
    <source>
        <dbReference type="SAM" id="MobiDB-lite"/>
    </source>
</evidence>
<dbReference type="WBParaSite" id="jg4904">
    <property type="protein sequence ID" value="jg4904"/>
    <property type="gene ID" value="jg4904"/>
</dbReference>
<dbReference type="GO" id="GO:0006457">
    <property type="term" value="P:protein folding"/>
    <property type="evidence" value="ECO:0007669"/>
    <property type="project" value="TreeGrafter"/>
</dbReference>
<keyword evidence="3" id="KW-1185">Reference proteome</keyword>
<dbReference type="InterPro" id="IPR042568">
    <property type="entry name" value="QSOX_FAD-bd_sf"/>
</dbReference>
<proteinExistence type="predicted"/>
<feature type="domain" description="Sulfhydryl oxidase flavin adenine dinucleotide (FAD) binding" evidence="2">
    <location>
        <begin position="2"/>
        <end position="64"/>
    </location>
</feature>
<dbReference type="Gene3D" id="1.20.120.310">
    <property type="entry name" value="ERV/ALR sulfhydryl oxidase domain"/>
    <property type="match status" value="1"/>
</dbReference>
<dbReference type="Pfam" id="PF18371">
    <property type="entry name" value="FAD_SOX"/>
    <property type="match status" value="1"/>
</dbReference>
<feature type="compositionally biased region" description="Basic and acidic residues" evidence="1">
    <location>
        <begin position="138"/>
        <end position="156"/>
    </location>
</feature>
<dbReference type="InterPro" id="IPR040986">
    <property type="entry name" value="QSOX_FAD-bd_dom"/>
</dbReference>
<dbReference type="PANTHER" id="PTHR22897:SF26">
    <property type="entry name" value="SULFHYDRYL OXIDASE"/>
    <property type="match status" value="1"/>
</dbReference>
<dbReference type="Gene3D" id="1.20.120.1960">
    <property type="entry name" value="QSOX sulfhydryl oxidase domain"/>
    <property type="match status" value="1"/>
</dbReference>
<dbReference type="InterPro" id="IPR036774">
    <property type="entry name" value="ERV/ALR_sulphydryl_oxid_sf"/>
</dbReference>
<evidence type="ECO:0000259" key="2">
    <source>
        <dbReference type="Pfam" id="PF18371"/>
    </source>
</evidence>
<feature type="region of interest" description="Disordered" evidence="1">
    <location>
        <begin position="121"/>
        <end position="156"/>
    </location>
</feature>
<dbReference type="GO" id="GO:0000139">
    <property type="term" value="C:Golgi membrane"/>
    <property type="evidence" value="ECO:0007669"/>
    <property type="project" value="TreeGrafter"/>
</dbReference>
<dbReference type="GO" id="GO:0016971">
    <property type="term" value="F:flavin-dependent sulfhydryl oxidase activity"/>
    <property type="evidence" value="ECO:0007669"/>
    <property type="project" value="InterPro"/>
</dbReference>
<dbReference type="AlphaFoldDB" id="A0A915EE49"/>